<evidence type="ECO:0000313" key="1">
    <source>
        <dbReference type="EMBL" id="GAA3966517.1"/>
    </source>
</evidence>
<proteinExistence type="predicted"/>
<protein>
    <recommendedName>
        <fullName evidence="3">Thioredoxin</fullName>
    </recommendedName>
</protein>
<evidence type="ECO:0000313" key="2">
    <source>
        <dbReference type="Proteomes" id="UP001501556"/>
    </source>
</evidence>
<keyword evidence="2" id="KW-1185">Reference proteome</keyword>
<gene>
    <name evidence="1" type="ORF">GCM10022407_11000</name>
</gene>
<dbReference type="Proteomes" id="UP001501556">
    <property type="component" value="Unassembled WGS sequence"/>
</dbReference>
<comment type="caution">
    <text evidence="1">The sequence shown here is derived from an EMBL/GenBank/DDBJ whole genome shotgun (WGS) entry which is preliminary data.</text>
</comment>
<accession>A0ABP7PJM3</accession>
<organism evidence="1 2">
    <name type="scientific">Hymenobacter antarcticus</name>
    <dbReference type="NCBI Taxonomy" id="486270"/>
    <lineage>
        <taxon>Bacteria</taxon>
        <taxon>Pseudomonadati</taxon>
        <taxon>Bacteroidota</taxon>
        <taxon>Cytophagia</taxon>
        <taxon>Cytophagales</taxon>
        <taxon>Hymenobacteraceae</taxon>
        <taxon>Hymenobacter</taxon>
    </lineage>
</organism>
<dbReference type="EMBL" id="BAABDI010000005">
    <property type="protein sequence ID" value="GAA3966517.1"/>
    <property type="molecule type" value="Genomic_DNA"/>
</dbReference>
<name>A0ABP7PJM3_9BACT</name>
<sequence length="123" mass="13144">MIAAGSFEPHYSFSNMSGFQPTEVGGTPTASVLLVMLPTLDRRDETSPHLISPGSLAALQRRLGPAVQILQIDEATYPAVVRSFAPAQLPTCVLMHQGVELWRQPGLPDADQVGALLRTNGHG</sequence>
<evidence type="ECO:0008006" key="3">
    <source>
        <dbReference type="Google" id="ProtNLM"/>
    </source>
</evidence>
<reference evidence="2" key="1">
    <citation type="journal article" date="2019" name="Int. J. Syst. Evol. Microbiol.">
        <title>The Global Catalogue of Microorganisms (GCM) 10K type strain sequencing project: providing services to taxonomists for standard genome sequencing and annotation.</title>
        <authorList>
            <consortium name="The Broad Institute Genomics Platform"/>
            <consortium name="The Broad Institute Genome Sequencing Center for Infectious Disease"/>
            <person name="Wu L."/>
            <person name="Ma J."/>
        </authorList>
    </citation>
    <scope>NUCLEOTIDE SEQUENCE [LARGE SCALE GENOMIC DNA]</scope>
    <source>
        <strain evidence="2">JCM 17217</strain>
    </source>
</reference>